<dbReference type="GO" id="GO:0008233">
    <property type="term" value="F:peptidase activity"/>
    <property type="evidence" value="ECO:0007669"/>
    <property type="project" value="UniProtKB-KW"/>
</dbReference>
<sequence>MSSIATHNNSAMHPSANARPEVVPGNAAYLVKVGIGELEDEYWLIFDTGSDLTWIQCKPCLSCYDQVDPIFNPKVSYPLFKSNQYSSSSSPIAIFTMYIELFGTTSG</sequence>
<evidence type="ECO:0000313" key="5">
    <source>
        <dbReference type="EMBL" id="KAK3199010.1"/>
    </source>
</evidence>
<reference evidence="5" key="1">
    <citation type="journal article" date="2023" name="Plant J.">
        <title>Genome sequences and population genomics provide insights into the demographic history, inbreeding, and mutation load of two 'living fossil' tree species of Dipteronia.</title>
        <authorList>
            <person name="Feng Y."/>
            <person name="Comes H.P."/>
            <person name="Chen J."/>
            <person name="Zhu S."/>
            <person name="Lu R."/>
            <person name="Zhang X."/>
            <person name="Li P."/>
            <person name="Qiu J."/>
            <person name="Olsen K.M."/>
            <person name="Qiu Y."/>
        </authorList>
    </citation>
    <scope>NUCLEOTIDE SEQUENCE</scope>
    <source>
        <strain evidence="5">NBL</strain>
    </source>
</reference>
<name>A0AAE0A1X5_9ROSI</name>
<feature type="domain" description="Peptidase A1" evidence="4">
    <location>
        <begin position="29"/>
        <end position="107"/>
    </location>
</feature>
<dbReference type="GO" id="GO:0005576">
    <property type="term" value="C:extracellular region"/>
    <property type="evidence" value="ECO:0007669"/>
    <property type="project" value="TreeGrafter"/>
</dbReference>
<keyword evidence="6" id="KW-1185">Reference proteome</keyword>
<dbReference type="InterPro" id="IPR051708">
    <property type="entry name" value="Plant_Aspart_Prot_A1"/>
</dbReference>
<dbReference type="GO" id="GO:0006508">
    <property type="term" value="P:proteolysis"/>
    <property type="evidence" value="ECO:0007669"/>
    <property type="project" value="UniProtKB-KW"/>
</dbReference>
<organism evidence="5 6">
    <name type="scientific">Dipteronia sinensis</name>
    <dbReference type="NCBI Taxonomy" id="43782"/>
    <lineage>
        <taxon>Eukaryota</taxon>
        <taxon>Viridiplantae</taxon>
        <taxon>Streptophyta</taxon>
        <taxon>Embryophyta</taxon>
        <taxon>Tracheophyta</taxon>
        <taxon>Spermatophyta</taxon>
        <taxon>Magnoliopsida</taxon>
        <taxon>eudicotyledons</taxon>
        <taxon>Gunneridae</taxon>
        <taxon>Pentapetalae</taxon>
        <taxon>rosids</taxon>
        <taxon>malvids</taxon>
        <taxon>Sapindales</taxon>
        <taxon>Sapindaceae</taxon>
        <taxon>Hippocastanoideae</taxon>
        <taxon>Acereae</taxon>
        <taxon>Dipteronia</taxon>
    </lineage>
</organism>
<dbReference type="PROSITE" id="PS51767">
    <property type="entry name" value="PEPTIDASE_A1"/>
    <property type="match status" value="1"/>
</dbReference>
<dbReference type="InterPro" id="IPR032861">
    <property type="entry name" value="TAXi_N"/>
</dbReference>
<proteinExistence type="inferred from homology"/>
<dbReference type="SUPFAM" id="SSF50630">
    <property type="entry name" value="Acid proteases"/>
    <property type="match status" value="1"/>
</dbReference>
<protein>
    <recommendedName>
        <fullName evidence="4">Peptidase A1 domain-containing protein</fullName>
    </recommendedName>
</protein>
<evidence type="ECO:0000256" key="1">
    <source>
        <dbReference type="ARBA" id="ARBA00007447"/>
    </source>
</evidence>
<dbReference type="PANTHER" id="PTHR47967:SF128">
    <property type="entry name" value="ASPARTIC PROTEINASE CDR1-LIKE"/>
    <property type="match status" value="1"/>
</dbReference>
<evidence type="ECO:0000256" key="2">
    <source>
        <dbReference type="ARBA" id="ARBA00022670"/>
    </source>
</evidence>
<dbReference type="InterPro" id="IPR021109">
    <property type="entry name" value="Peptidase_aspartic_dom_sf"/>
</dbReference>
<comment type="similarity">
    <text evidence="1">Belongs to the peptidase A1 family.</text>
</comment>
<accession>A0AAE0A1X5</accession>
<dbReference type="AlphaFoldDB" id="A0AAE0A1X5"/>
<evidence type="ECO:0000313" key="6">
    <source>
        <dbReference type="Proteomes" id="UP001281410"/>
    </source>
</evidence>
<dbReference type="Pfam" id="PF14543">
    <property type="entry name" value="TAXi_N"/>
    <property type="match status" value="1"/>
</dbReference>
<keyword evidence="3" id="KW-0378">Hydrolase</keyword>
<dbReference type="EMBL" id="JANJYJ010000007">
    <property type="protein sequence ID" value="KAK3199010.1"/>
    <property type="molecule type" value="Genomic_DNA"/>
</dbReference>
<evidence type="ECO:0000259" key="4">
    <source>
        <dbReference type="PROSITE" id="PS51767"/>
    </source>
</evidence>
<dbReference type="PANTHER" id="PTHR47967">
    <property type="entry name" value="OS07G0603500 PROTEIN-RELATED"/>
    <property type="match status" value="1"/>
</dbReference>
<dbReference type="Gene3D" id="2.40.70.10">
    <property type="entry name" value="Acid Proteases"/>
    <property type="match status" value="1"/>
</dbReference>
<dbReference type="Proteomes" id="UP001281410">
    <property type="component" value="Unassembled WGS sequence"/>
</dbReference>
<comment type="caution">
    <text evidence="5">The sequence shown here is derived from an EMBL/GenBank/DDBJ whole genome shotgun (WGS) entry which is preliminary data.</text>
</comment>
<dbReference type="InterPro" id="IPR033121">
    <property type="entry name" value="PEPTIDASE_A1"/>
</dbReference>
<keyword evidence="2" id="KW-0645">Protease</keyword>
<gene>
    <name evidence="5" type="ORF">Dsin_022425</name>
</gene>
<evidence type="ECO:0000256" key="3">
    <source>
        <dbReference type="ARBA" id="ARBA00022801"/>
    </source>
</evidence>